<keyword evidence="1" id="KW-0732">Signal</keyword>
<feature type="chain" id="PRO_5046203970" evidence="1">
    <location>
        <begin position="32"/>
        <end position="150"/>
    </location>
</feature>
<evidence type="ECO:0000313" key="4">
    <source>
        <dbReference type="Proteomes" id="UP001596958"/>
    </source>
</evidence>
<evidence type="ECO:0000313" key="3">
    <source>
        <dbReference type="EMBL" id="MFD0748683.1"/>
    </source>
</evidence>
<sequence length="150" mass="17139">MKKASVYKAKFSLMIRCFLFICIFIPAFCTAQTRGTVKVFKDARIDSLIAHRNGLKSVKGGGGKFSSQGYRIQIFSGANRKEAYNIQARFQAEYPGIRTYISYKTPDFKLHVGDFRTRLEAEKQVQDMKYRYTGLYITAAKINPPKAEIQ</sequence>
<dbReference type="EMBL" id="JBHTHU010000001">
    <property type="protein sequence ID" value="MFD0748683.1"/>
    <property type="molecule type" value="Genomic_DNA"/>
</dbReference>
<dbReference type="RefSeq" id="WP_377096292.1">
    <property type="nucleotide sequence ID" value="NZ_JBHTHU010000001.1"/>
</dbReference>
<dbReference type="InterPro" id="IPR007730">
    <property type="entry name" value="SPOR-like_dom"/>
</dbReference>
<keyword evidence="4" id="KW-1185">Reference proteome</keyword>
<dbReference type="Gene3D" id="3.30.70.1070">
    <property type="entry name" value="Sporulation related repeat"/>
    <property type="match status" value="1"/>
</dbReference>
<comment type="caution">
    <text evidence="3">The sequence shown here is derived from an EMBL/GenBank/DDBJ whole genome shotgun (WGS) entry which is preliminary data.</text>
</comment>
<dbReference type="PROSITE" id="PS51724">
    <property type="entry name" value="SPOR"/>
    <property type="match status" value="1"/>
</dbReference>
<dbReference type="InterPro" id="IPR036680">
    <property type="entry name" value="SPOR-like_sf"/>
</dbReference>
<proteinExistence type="predicted"/>
<protein>
    <submittedName>
        <fullName evidence="3">SPOR domain-containing protein</fullName>
    </submittedName>
</protein>
<accession>A0ABW2YTD4</accession>
<gene>
    <name evidence="3" type="ORF">ACFQZS_00925</name>
</gene>
<dbReference type="Proteomes" id="UP001596958">
    <property type="component" value="Unassembled WGS sequence"/>
</dbReference>
<reference evidence="4" key="1">
    <citation type="journal article" date="2019" name="Int. J. Syst. Evol. Microbiol.">
        <title>The Global Catalogue of Microorganisms (GCM) 10K type strain sequencing project: providing services to taxonomists for standard genome sequencing and annotation.</title>
        <authorList>
            <consortium name="The Broad Institute Genomics Platform"/>
            <consortium name="The Broad Institute Genome Sequencing Center for Infectious Disease"/>
            <person name="Wu L."/>
            <person name="Ma J."/>
        </authorList>
    </citation>
    <scope>NUCLEOTIDE SEQUENCE [LARGE SCALE GENOMIC DNA]</scope>
    <source>
        <strain evidence="4">CCUG 63418</strain>
    </source>
</reference>
<organism evidence="3 4">
    <name type="scientific">Mucilaginibacter calamicampi</name>
    <dbReference type="NCBI Taxonomy" id="1302352"/>
    <lineage>
        <taxon>Bacteria</taxon>
        <taxon>Pseudomonadati</taxon>
        <taxon>Bacteroidota</taxon>
        <taxon>Sphingobacteriia</taxon>
        <taxon>Sphingobacteriales</taxon>
        <taxon>Sphingobacteriaceae</taxon>
        <taxon>Mucilaginibacter</taxon>
    </lineage>
</organism>
<dbReference type="Pfam" id="PF05036">
    <property type="entry name" value="SPOR"/>
    <property type="match status" value="1"/>
</dbReference>
<feature type="signal peptide" evidence="1">
    <location>
        <begin position="1"/>
        <end position="31"/>
    </location>
</feature>
<evidence type="ECO:0000259" key="2">
    <source>
        <dbReference type="PROSITE" id="PS51724"/>
    </source>
</evidence>
<dbReference type="SUPFAM" id="SSF110997">
    <property type="entry name" value="Sporulation related repeat"/>
    <property type="match status" value="1"/>
</dbReference>
<evidence type="ECO:0000256" key="1">
    <source>
        <dbReference type="SAM" id="SignalP"/>
    </source>
</evidence>
<name>A0ABW2YTD4_9SPHI</name>
<feature type="domain" description="SPOR" evidence="2">
    <location>
        <begin position="64"/>
        <end position="144"/>
    </location>
</feature>